<evidence type="ECO:0000313" key="5">
    <source>
        <dbReference type="EMBL" id="PNY07741.1"/>
    </source>
</evidence>
<dbReference type="InterPro" id="IPR010935">
    <property type="entry name" value="SMC_hinge"/>
</dbReference>
<dbReference type="AlphaFoldDB" id="A0A2K3NXH7"/>
<comment type="caution">
    <text evidence="5">The sequence shown here is derived from an EMBL/GenBank/DDBJ whole genome shotgun (WGS) entry which is preliminary data.</text>
</comment>
<evidence type="ECO:0000256" key="3">
    <source>
        <dbReference type="SAM" id="Coils"/>
    </source>
</evidence>
<feature type="coiled-coil region" evidence="3">
    <location>
        <begin position="133"/>
        <end position="181"/>
    </location>
</feature>
<dbReference type="InterPro" id="IPR036277">
    <property type="entry name" value="SMC_hinge_sf"/>
</dbReference>
<dbReference type="Gene3D" id="3.30.70.1620">
    <property type="match status" value="2"/>
</dbReference>
<feature type="non-terminal residue" evidence="5">
    <location>
        <position position="1"/>
    </location>
</feature>
<evidence type="ECO:0000256" key="1">
    <source>
        <dbReference type="ARBA" id="ARBA00023054"/>
    </source>
</evidence>
<dbReference type="ExpressionAtlas" id="A0A2K3NXH7">
    <property type="expression patterns" value="baseline"/>
</dbReference>
<dbReference type="SMART" id="SM00968">
    <property type="entry name" value="SMC_hinge"/>
    <property type="match status" value="1"/>
</dbReference>
<proteinExistence type="predicted"/>
<accession>A0A2K3NXH7</accession>
<dbReference type="InterPro" id="IPR027417">
    <property type="entry name" value="P-loop_NTPase"/>
</dbReference>
<feature type="domain" description="SMC hinge" evidence="4">
    <location>
        <begin position="412"/>
        <end position="532"/>
    </location>
</feature>
<organism evidence="5 6">
    <name type="scientific">Trifolium pratense</name>
    <name type="common">Red clover</name>
    <dbReference type="NCBI Taxonomy" id="57577"/>
    <lineage>
        <taxon>Eukaryota</taxon>
        <taxon>Viridiplantae</taxon>
        <taxon>Streptophyta</taxon>
        <taxon>Embryophyta</taxon>
        <taxon>Tracheophyta</taxon>
        <taxon>Spermatophyta</taxon>
        <taxon>Magnoliopsida</taxon>
        <taxon>eudicotyledons</taxon>
        <taxon>Gunneridae</taxon>
        <taxon>Pentapetalae</taxon>
        <taxon>rosids</taxon>
        <taxon>fabids</taxon>
        <taxon>Fabales</taxon>
        <taxon>Fabaceae</taxon>
        <taxon>Papilionoideae</taxon>
        <taxon>50 kb inversion clade</taxon>
        <taxon>NPAAA clade</taxon>
        <taxon>Hologalegina</taxon>
        <taxon>IRL clade</taxon>
        <taxon>Trifolieae</taxon>
        <taxon>Trifolium</taxon>
    </lineage>
</organism>
<reference evidence="5 6" key="1">
    <citation type="journal article" date="2014" name="Am. J. Bot.">
        <title>Genome assembly and annotation for red clover (Trifolium pratense; Fabaceae).</title>
        <authorList>
            <person name="Istvanek J."/>
            <person name="Jaros M."/>
            <person name="Krenek A."/>
            <person name="Repkova J."/>
        </authorList>
    </citation>
    <scope>NUCLEOTIDE SEQUENCE [LARGE SCALE GENOMIC DNA]</scope>
    <source>
        <strain evidence="6">cv. Tatra</strain>
        <tissue evidence="5">Young leaves</tissue>
    </source>
</reference>
<dbReference type="GO" id="GO:0005694">
    <property type="term" value="C:chromosome"/>
    <property type="evidence" value="ECO:0007669"/>
    <property type="project" value="InterPro"/>
</dbReference>
<feature type="coiled-coil region" evidence="3">
    <location>
        <begin position="669"/>
        <end position="861"/>
    </location>
</feature>
<dbReference type="SUPFAM" id="SSF52540">
    <property type="entry name" value="P-loop containing nucleoside triphosphate hydrolases"/>
    <property type="match status" value="1"/>
</dbReference>
<dbReference type="SUPFAM" id="SSF75553">
    <property type="entry name" value="Smc hinge domain"/>
    <property type="match status" value="2"/>
</dbReference>
<gene>
    <name evidence="5" type="ORF">L195_g004244</name>
</gene>
<protein>
    <submittedName>
        <fullName evidence="5">Structural maintenance of chromosomes protein 2-1-like</fullName>
    </submittedName>
</protein>
<dbReference type="Proteomes" id="UP000236291">
    <property type="component" value="Unassembled WGS sequence"/>
</dbReference>
<dbReference type="Pfam" id="PF06470">
    <property type="entry name" value="SMC_hinge"/>
    <property type="match status" value="1"/>
</dbReference>
<keyword evidence="2" id="KW-0469">Meiosis</keyword>
<dbReference type="Gene3D" id="1.10.287.1490">
    <property type="match status" value="1"/>
</dbReference>
<dbReference type="InterPro" id="IPR024704">
    <property type="entry name" value="SMC"/>
</dbReference>
<name>A0A2K3NXH7_TRIPR</name>
<dbReference type="GO" id="GO:0005524">
    <property type="term" value="F:ATP binding"/>
    <property type="evidence" value="ECO:0007669"/>
    <property type="project" value="InterPro"/>
</dbReference>
<dbReference type="Gene3D" id="1.20.1060.20">
    <property type="match status" value="1"/>
</dbReference>
<dbReference type="GO" id="GO:0016887">
    <property type="term" value="F:ATP hydrolysis activity"/>
    <property type="evidence" value="ECO:0007669"/>
    <property type="project" value="InterPro"/>
</dbReference>
<reference evidence="5 6" key="2">
    <citation type="journal article" date="2017" name="Front. Plant Sci.">
        <title>Gene Classification and Mining of Molecular Markers Useful in Red Clover (Trifolium pratense) Breeding.</title>
        <authorList>
            <person name="Istvanek J."/>
            <person name="Dluhosova J."/>
            <person name="Dluhos P."/>
            <person name="Patkova L."/>
            <person name="Nedelnik J."/>
            <person name="Repkova J."/>
        </authorList>
    </citation>
    <scope>NUCLEOTIDE SEQUENCE [LARGE SCALE GENOMIC DNA]</scope>
    <source>
        <strain evidence="6">cv. Tatra</strain>
        <tissue evidence="5">Young leaves</tissue>
    </source>
</reference>
<sequence length="1049" mass="118756">IVVGGRNKYLINGKLAQPSQVQNLFHSVQLNVNNPHFLIMQGRITKVLNMKPPEILSMLEEAAGTRMYETKKEAALKTLEKKQSKVDEINKLLDQEILPALEKLRKERTQYMQWANCNAELDRLRRFCIAFEYVQAETIKDNATSEVEQVKAKIAEIDDIAKTTMVDVKEMETKIAQLTAEREASMGGEMKSLSEKVDALSQSLVKETSVLNNKEDTLRSEEVNKEKIVKNIEELKQSVEEKVSAIKKAEEGAADLKNRVEELSKSLEEHEKEYQGVLAGKSSGNEEKCLEDQLGDAKIAVGSAETELKQLKTKISHCEKELKEKKNQLRSKQDEATSVENELRARRKDVENIKTGLESLPYKEGEMEALQKERESERDCVQKLKDEIRNISAYLANVEFSYRDPVKDFDRSKVKGVVAKLIKVKDRSTVTALEVTAGGKLYNVVVDTESTGKQLLQNGNLRRRVTIIPLNKIQPYVVTSRVQNAAVELVGKENAEIALSLVGYEEELKKAMEFVFGSTFVCKTPDAAKKPHIYFLSPPCHLSLVMFLPLIFTFALWVHNSNFMHISFKVAFSSNIRTTSVTLEGDIFQPSGLLTGGSRKGSGDLLRQLHAVAEAESKLSVHQSRLSKIEAKITELLPLQKKFKDLKAQLELKSYDLSLFQSRAEQNEHHKLGELVKKIEQELEEAKSAVKEKQLLYENCVKTVSSLEKSIKEHDNNRESRLKGLEKKIKSIKSQMQSSSKDLKGHDNEKERLVMEMEAVIQEQASLEQQLASMRTQITNLSSEVEEQKSTVAAGRNNLDEAQSELNAVRQKMKQCDTEISGIVKEQKKLEHKLSESNLERKRMENEVKRMEMEQKDCSVRVDKLIEKHAWIASEKQLFGKSGTDYDFASRDPGKAREELEKLQGEQSGLEKRVNKKVMAMFEKAEDEYNDLMSKKNIIENDKSKIKKVIEELDEKKKETLNVTWTKVNTDFGSIFSTLLPGTMAKLEPPEGCSFLDGLEVRVAFGSVWKQSLSELSGGQRSLLALSLILALLLFKPAPLYILDEVSFT</sequence>
<dbReference type="STRING" id="57577.A0A2K3NXH7"/>
<dbReference type="SUPFAM" id="SSF57997">
    <property type="entry name" value="Tropomyosin"/>
    <property type="match status" value="1"/>
</dbReference>
<evidence type="ECO:0000313" key="6">
    <source>
        <dbReference type="Proteomes" id="UP000236291"/>
    </source>
</evidence>
<feature type="coiled-coil region" evidence="3">
    <location>
        <begin position="915"/>
        <end position="959"/>
    </location>
</feature>
<dbReference type="GO" id="GO:0051276">
    <property type="term" value="P:chromosome organization"/>
    <property type="evidence" value="ECO:0007669"/>
    <property type="project" value="InterPro"/>
</dbReference>
<dbReference type="EMBL" id="ASHM01002069">
    <property type="protein sequence ID" value="PNY07741.1"/>
    <property type="molecule type" value="Genomic_DNA"/>
</dbReference>
<dbReference type="Gene3D" id="3.40.50.300">
    <property type="entry name" value="P-loop containing nucleotide triphosphate hydrolases"/>
    <property type="match status" value="2"/>
</dbReference>
<evidence type="ECO:0000259" key="4">
    <source>
        <dbReference type="SMART" id="SM00968"/>
    </source>
</evidence>
<evidence type="ECO:0000256" key="2">
    <source>
        <dbReference type="ARBA" id="ARBA00023254"/>
    </source>
</evidence>
<keyword evidence="1 3" id="KW-0175">Coiled coil</keyword>
<feature type="coiled-coil region" evidence="3">
    <location>
        <begin position="211"/>
        <end position="342"/>
    </location>
</feature>
<dbReference type="PANTHER" id="PTHR43977">
    <property type="entry name" value="STRUCTURAL MAINTENANCE OF CHROMOSOMES PROTEIN 3"/>
    <property type="match status" value="1"/>
</dbReference>
<dbReference type="PIRSF" id="PIRSF005719">
    <property type="entry name" value="SMC"/>
    <property type="match status" value="1"/>
</dbReference>